<reference evidence="3" key="1">
    <citation type="submission" date="2020-07" db="EMBL/GenBank/DDBJ databases">
        <title>Genome sequence and genetic diversity analysis of an under-domesticated orphan crop, white fonio (Digitaria exilis).</title>
        <authorList>
            <person name="Bennetzen J.L."/>
            <person name="Chen S."/>
            <person name="Ma X."/>
            <person name="Wang X."/>
            <person name="Yssel A.E.J."/>
            <person name="Chaluvadi S.R."/>
            <person name="Johnson M."/>
            <person name="Gangashetty P."/>
            <person name="Hamidou F."/>
            <person name="Sanogo M.D."/>
            <person name="Zwaenepoel A."/>
            <person name="Wallace J."/>
            <person name="Van De Peer Y."/>
            <person name="Van Deynze A."/>
        </authorList>
    </citation>
    <scope>NUCLEOTIDE SEQUENCE</scope>
    <source>
        <tissue evidence="3">Leaves</tissue>
    </source>
</reference>
<evidence type="ECO:0000313" key="3">
    <source>
        <dbReference type="EMBL" id="KAF8722113.1"/>
    </source>
</evidence>
<dbReference type="OrthoDB" id="1720422at2759"/>
<evidence type="ECO:0000313" key="4">
    <source>
        <dbReference type="Proteomes" id="UP000636709"/>
    </source>
</evidence>
<dbReference type="InterPro" id="IPR036812">
    <property type="entry name" value="NAD(P)_OxRdtase_dom_sf"/>
</dbReference>
<dbReference type="SUPFAM" id="SSF51430">
    <property type="entry name" value="NAD(P)-linked oxidoreductase"/>
    <property type="match status" value="1"/>
</dbReference>
<keyword evidence="4" id="KW-1185">Reference proteome</keyword>
<feature type="domain" description="NADP-dependent oxidoreductase" evidence="2">
    <location>
        <begin position="26"/>
        <end position="82"/>
    </location>
</feature>
<accession>A0A835EX97</accession>
<comment type="caution">
    <text evidence="3">The sequence shown here is derived from an EMBL/GenBank/DDBJ whole genome shotgun (WGS) entry which is preliminary data.</text>
</comment>
<dbReference type="Proteomes" id="UP000636709">
    <property type="component" value="Unassembled WGS sequence"/>
</dbReference>
<gene>
    <name evidence="3" type="ORF">HU200_022753</name>
</gene>
<evidence type="ECO:0000259" key="2">
    <source>
        <dbReference type="Pfam" id="PF00248"/>
    </source>
</evidence>
<dbReference type="InterPro" id="IPR023210">
    <property type="entry name" value="NADP_OxRdtase_dom"/>
</dbReference>
<dbReference type="Gene3D" id="3.20.20.100">
    <property type="entry name" value="NADP-dependent oxidoreductase domain"/>
    <property type="match status" value="1"/>
</dbReference>
<organism evidence="3 4">
    <name type="scientific">Digitaria exilis</name>
    <dbReference type="NCBI Taxonomy" id="1010633"/>
    <lineage>
        <taxon>Eukaryota</taxon>
        <taxon>Viridiplantae</taxon>
        <taxon>Streptophyta</taxon>
        <taxon>Embryophyta</taxon>
        <taxon>Tracheophyta</taxon>
        <taxon>Spermatophyta</taxon>
        <taxon>Magnoliopsida</taxon>
        <taxon>Liliopsida</taxon>
        <taxon>Poales</taxon>
        <taxon>Poaceae</taxon>
        <taxon>PACMAD clade</taxon>
        <taxon>Panicoideae</taxon>
        <taxon>Panicodae</taxon>
        <taxon>Paniceae</taxon>
        <taxon>Anthephorinae</taxon>
        <taxon>Digitaria</taxon>
    </lineage>
</organism>
<dbReference type="PANTHER" id="PTHR43364:SF4">
    <property type="entry name" value="NAD(P)-LINKED OXIDOREDUCTASE SUPERFAMILY PROTEIN"/>
    <property type="match status" value="1"/>
</dbReference>
<protein>
    <recommendedName>
        <fullName evidence="2">NADP-dependent oxidoreductase domain-containing protein</fullName>
    </recommendedName>
</protein>
<dbReference type="AlphaFoldDB" id="A0A835EX97"/>
<sequence>MFLLYIFRPDRYVALFGEFSYNPTKWRPSVPFENQLKAFQELIDEGKVRYIGVSNETSFGIMEFVHAAKAHGLPKIVSIQNS</sequence>
<proteinExistence type="predicted"/>
<dbReference type="EMBL" id="JACEFO010001677">
    <property type="protein sequence ID" value="KAF8722113.1"/>
    <property type="molecule type" value="Genomic_DNA"/>
</dbReference>
<name>A0A835EX97_9POAL</name>
<evidence type="ECO:0000256" key="1">
    <source>
        <dbReference type="ARBA" id="ARBA00023002"/>
    </source>
</evidence>
<dbReference type="InterPro" id="IPR050523">
    <property type="entry name" value="AKR_Detox_Biosynth"/>
</dbReference>
<dbReference type="PANTHER" id="PTHR43364">
    <property type="entry name" value="NADH-SPECIFIC METHYLGLYOXAL REDUCTASE-RELATED"/>
    <property type="match status" value="1"/>
</dbReference>
<dbReference type="Pfam" id="PF00248">
    <property type="entry name" value="Aldo_ket_red"/>
    <property type="match status" value="1"/>
</dbReference>
<keyword evidence="1" id="KW-0560">Oxidoreductase</keyword>
<dbReference type="GO" id="GO:0016491">
    <property type="term" value="F:oxidoreductase activity"/>
    <property type="evidence" value="ECO:0007669"/>
    <property type="project" value="UniProtKB-KW"/>
</dbReference>